<proteinExistence type="predicted"/>
<protein>
    <submittedName>
        <fullName evidence="1">Uncharacterized protein</fullName>
    </submittedName>
</protein>
<dbReference type="PATRIC" id="fig|1008153.3.peg.3968"/>
<evidence type="ECO:0000313" key="2">
    <source>
        <dbReference type="Proteomes" id="UP000075321"/>
    </source>
</evidence>
<comment type="caution">
    <text evidence="1">The sequence shown here is derived from an EMBL/GenBank/DDBJ whole genome shotgun (WGS) entry which is preliminary data.</text>
</comment>
<evidence type="ECO:0000313" key="1">
    <source>
        <dbReference type="EMBL" id="KYH24256.1"/>
    </source>
</evidence>
<accession>A0A151A977</accession>
<sequence length="52" mass="6079">MILIRRLMLVFDHDGATGAHYNVDDIGRGTADRFLTRNVFQDNFRHKQDVMT</sequence>
<dbReference type="Proteomes" id="UP000075321">
    <property type="component" value="Unassembled WGS sequence"/>
</dbReference>
<keyword evidence="2" id="KW-1185">Reference proteome</keyword>
<dbReference type="EMBL" id="LTAZ01000015">
    <property type="protein sequence ID" value="KYH24256.1"/>
    <property type="molecule type" value="Genomic_DNA"/>
</dbReference>
<organism evidence="1 2">
    <name type="scientific">Halalkalicoccus paucihalophilus</name>
    <dbReference type="NCBI Taxonomy" id="1008153"/>
    <lineage>
        <taxon>Archaea</taxon>
        <taxon>Methanobacteriati</taxon>
        <taxon>Methanobacteriota</taxon>
        <taxon>Stenosarchaea group</taxon>
        <taxon>Halobacteria</taxon>
        <taxon>Halobacteriales</taxon>
        <taxon>Halococcaceae</taxon>
        <taxon>Halalkalicoccus</taxon>
    </lineage>
</organism>
<gene>
    <name evidence="1" type="ORF">HAPAU_37270</name>
</gene>
<reference evidence="1 2" key="1">
    <citation type="submission" date="2016-02" db="EMBL/GenBank/DDBJ databases">
        <title>Genome sequence of Halalkalicoccus paucihalophilus DSM 24557.</title>
        <authorList>
            <person name="Poehlein A."/>
            <person name="Daniel R."/>
        </authorList>
    </citation>
    <scope>NUCLEOTIDE SEQUENCE [LARGE SCALE GENOMIC DNA]</scope>
    <source>
        <strain evidence="1 2">DSM 24557</strain>
    </source>
</reference>
<dbReference type="AlphaFoldDB" id="A0A151A977"/>
<name>A0A151A977_9EURY</name>